<dbReference type="InterPro" id="IPR003607">
    <property type="entry name" value="HD/PDEase_dom"/>
</dbReference>
<dbReference type="InterPro" id="IPR037522">
    <property type="entry name" value="HD_GYP_dom"/>
</dbReference>
<evidence type="ECO:0000259" key="1">
    <source>
        <dbReference type="PROSITE" id="PS51832"/>
    </source>
</evidence>
<protein>
    <submittedName>
        <fullName evidence="2">HD-GYP domain-containing protein</fullName>
    </submittedName>
</protein>
<dbReference type="RefSeq" id="WP_155699390.1">
    <property type="nucleotide sequence ID" value="NZ_CP034235.1"/>
</dbReference>
<dbReference type="Pfam" id="PF13487">
    <property type="entry name" value="HD_5"/>
    <property type="match status" value="1"/>
</dbReference>
<gene>
    <name evidence="2" type="ORF">EHS13_05435</name>
</gene>
<name>A0A6B8RG36_9BACL</name>
<evidence type="ECO:0000313" key="3">
    <source>
        <dbReference type="Proteomes" id="UP000426246"/>
    </source>
</evidence>
<dbReference type="AlphaFoldDB" id="A0A6B8RG36"/>
<feature type="domain" description="HD-GYP" evidence="1">
    <location>
        <begin position="97"/>
        <end position="293"/>
    </location>
</feature>
<organism evidence="2 3">
    <name type="scientific">Paenibacillus psychroresistens</name>
    <dbReference type="NCBI Taxonomy" id="1778678"/>
    <lineage>
        <taxon>Bacteria</taxon>
        <taxon>Bacillati</taxon>
        <taxon>Bacillota</taxon>
        <taxon>Bacilli</taxon>
        <taxon>Bacillales</taxon>
        <taxon>Paenibacillaceae</taxon>
        <taxon>Paenibacillus</taxon>
    </lineage>
</organism>
<evidence type="ECO:0000313" key="2">
    <source>
        <dbReference type="EMBL" id="QGQ94388.1"/>
    </source>
</evidence>
<proteinExistence type="predicted"/>
<dbReference type="PANTHER" id="PTHR43155:SF2">
    <property type="entry name" value="CYCLIC DI-GMP PHOSPHODIESTERASE PA4108"/>
    <property type="match status" value="1"/>
</dbReference>
<dbReference type="PROSITE" id="PS51832">
    <property type="entry name" value="HD_GYP"/>
    <property type="match status" value="1"/>
</dbReference>
<dbReference type="OrthoDB" id="9759601at2"/>
<sequence>MNHLIGKKVMHDVMNARGVVIIPAKKVIREQHLELCELHNVDLFSIMLESDNGSVSNPASVLAEQVMEQSLFLFQSIRLNRKIPVLEFKNTILPVIDQIAEDPNLFRLLKAVKAKDEYTHCHNVGVSVIATLIGKWLNMEKNELQALSLAALLHDVGNVRIPLEMLNKEDVFREDEFEFFKQHTIYGYEMLKDTVGISNRVALAALQHHEREDGSGYPLGLNKDQVEPFSKIVAVADVFHAMYSKRPYQEPFTISEIIRELKVESFGKLDPRIVSIFIRNITSRLIGKQVVLSDGQKGNIIYMNPFEEAKPLIQMNNNHFIDLSRHRMLQIKEIVS</sequence>
<dbReference type="EMBL" id="CP034235">
    <property type="protein sequence ID" value="QGQ94388.1"/>
    <property type="molecule type" value="Genomic_DNA"/>
</dbReference>
<dbReference type="SUPFAM" id="SSF109604">
    <property type="entry name" value="HD-domain/PDEase-like"/>
    <property type="match status" value="1"/>
</dbReference>
<dbReference type="SMART" id="SM00471">
    <property type="entry name" value="HDc"/>
    <property type="match status" value="1"/>
</dbReference>
<reference evidence="3" key="1">
    <citation type="submission" date="2018-11" db="EMBL/GenBank/DDBJ databases">
        <title>Complete genome sequence of Paenibacillus sp. ML311-T8.</title>
        <authorList>
            <person name="Nam Y.-D."/>
            <person name="Kang J."/>
            <person name="Chung W.-H."/>
            <person name="Park Y.S."/>
        </authorList>
    </citation>
    <scope>NUCLEOTIDE SEQUENCE [LARGE SCALE GENOMIC DNA]</scope>
    <source>
        <strain evidence="3">ML311-T8</strain>
    </source>
</reference>
<dbReference type="Gene3D" id="1.10.3210.10">
    <property type="entry name" value="Hypothetical protein af1432"/>
    <property type="match status" value="1"/>
</dbReference>
<dbReference type="PANTHER" id="PTHR43155">
    <property type="entry name" value="CYCLIC DI-GMP PHOSPHODIESTERASE PA4108-RELATED"/>
    <property type="match status" value="1"/>
</dbReference>
<dbReference type="CDD" id="cd00077">
    <property type="entry name" value="HDc"/>
    <property type="match status" value="1"/>
</dbReference>
<keyword evidence="3" id="KW-1185">Reference proteome</keyword>
<dbReference type="Proteomes" id="UP000426246">
    <property type="component" value="Chromosome"/>
</dbReference>
<accession>A0A6B8RG36</accession>
<dbReference type="KEGG" id="ppsc:EHS13_05435"/>